<name>A0A2U3LAI5_9BACT</name>
<dbReference type="InterPro" id="IPR018637">
    <property type="entry name" value="DUF2059"/>
</dbReference>
<feature type="region of interest" description="Disordered" evidence="1">
    <location>
        <begin position="13"/>
        <end position="58"/>
    </location>
</feature>
<protein>
    <recommendedName>
        <fullName evidence="2">DUF2059 domain-containing protein</fullName>
    </recommendedName>
</protein>
<gene>
    <name evidence="3" type="ORF">SBA1_90059</name>
</gene>
<feature type="domain" description="DUF2059" evidence="2">
    <location>
        <begin position="173"/>
        <end position="226"/>
    </location>
</feature>
<evidence type="ECO:0000259" key="2">
    <source>
        <dbReference type="Pfam" id="PF09832"/>
    </source>
</evidence>
<dbReference type="AlphaFoldDB" id="A0A2U3LAI5"/>
<dbReference type="Pfam" id="PF09832">
    <property type="entry name" value="DUF2059"/>
    <property type="match status" value="1"/>
</dbReference>
<reference evidence="4" key="1">
    <citation type="submission" date="2018-02" db="EMBL/GenBank/DDBJ databases">
        <authorList>
            <person name="Hausmann B."/>
        </authorList>
    </citation>
    <scope>NUCLEOTIDE SEQUENCE [LARGE SCALE GENOMIC DNA]</scope>
    <source>
        <strain evidence="4">Peat soil MAG SbA1</strain>
    </source>
</reference>
<feature type="compositionally biased region" description="Basic and acidic residues" evidence="1">
    <location>
        <begin position="45"/>
        <end position="58"/>
    </location>
</feature>
<organism evidence="3 4">
    <name type="scientific">Candidatus Sulfotelmatobacter kueseliae</name>
    <dbReference type="NCBI Taxonomy" id="2042962"/>
    <lineage>
        <taxon>Bacteria</taxon>
        <taxon>Pseudomonadati</taxon>
        <taxon>Acidobacteriota</taxon>
        <taxon>Terriglobia</taxon>
        <taxon>Terriglobales</taxon>
        <taxon>Candidatus Korobacteraceae</taxon>
        <taxon>Candidatus Sulfotelmatobacter</taxon>
    </lineage>
</organism>
<sequence length="260" mass="29026">MWENAVSVKALARREPYPPAKSDAPHRKNAATEPAAGANWVNQSTRDEGNTGRAAKADGAPDKVVAYERPVGYAVVIVEAVMKPVLIALACLAFVVPAFAQTAEEPASRDDVILLLRTMGSHDTMRRTMEAMLKPMHQMYHEQYVKEKDKLPPDFELRMDKMMDEMMKNMPLDEIMQAMVPAYQKHFTHGDIEALNAFYSSPVGQKFLEQSPAVTAEAMQAMIPIMTKYGQQWQGRMQQEVQEMEKEPPKKTGAGAASQN</sequence>
<evidence type="ECO:0000256" key="1">
    <source>
        <dbReference type="SAM" id="MobiDB-lite"/>
    </source>
</evidence>
<evidence type="ECO:0000313" key="4">
    <source>
        <dbReference type="Proteomes" id="UP000238701"/>
    </source>
</evidence>
<feature type="region of interest" description="Disordered" evidence="1">
    <location>
        <begin position="235"/>
        <end position="260"/>
    </location>
</feature>
<dbReference type="EMBL" id="OMOD01000188">
    <property type="protein sequence ID" value="SPF48923.1"/>
    <property type="molecule type" value="Genomic_DNA"/>
</dbReference>
<dbReference type="Proteomes" id="UP000238701">
    <property type="component" value="Unassembled WGS sequence"/>
</dbReference>
<accession>A0A2U3LAI5</accession>
<proteinExistence type="predicted"/>
<evidence type="ECO:0000313" key="3">
    <source>
        <dbReference type="EMBL" id="SPF48923.1"/>
    </source>
</evidence>